<dbReference type="InterPro" id="IPR011256">
    <property type="entry name" value="Reg_factor_effector_dom_sf"/>
</dbReference>
<organism evidence="2">
    <name type="scientific">Chlorobaculum parvum</name>
    <dbReference type="NCBI Taxonomy" id="274539"/>
    <lineage>
        <taxon>Bacteria</taxon>
        <taxon>Pseudomonadati</taxon>
        <taxon>Chlorobiota</taxon>
        <taxon>Chlorobiia</taxon>
        <taxon>Chlorobiales</taxon>
        <taxon>Chlorobiaceae</taxon>
        <taxon>Chlorobaculum</taxon>
    </lineage>
</organism>
<protein>
    <submittedName>
        <fullName evidence="2">Transcriptional regulator</fullName>
    </submittedName>
</protein>
<dbReference type="SMART" id="SM00871">
    <property type="entry name" value="AraC_E_bind"/>
    <property type="match status" value="1"/>
</dbReference>
<comment type="caution">
    <text evidence="2">The sequence shown here is derived from an EMBL/GenBank/DDBJ whole genome shotgun (WGS) entry which is preliminary data.</text>
</comment>
<dbReference type="AlphaFoldDB" id="A0A7C5DFS4"/>
<gene>
    <name evidence="2" type="ORF">ENL01_01185</name>
</gene>
<dbReference type="SUPFAM" id="SSF55136">
    <property type="entry name" value="Probable bacterial effector-binding domain"/>
    <property type="match status" value="1"/>
</dbReference>
<dbReference type="Pfam" id="PF06445">
    <property type="entry name" value="GyrI-like"/>
    <property type="match status" value="1"/>
</dbReference>
<reference evidence="2" key="1">
    <citation type="journal article" date="2020" name="mSystems">
        <title>Genome- and Community-Level Interaction Insights into Carbon Utilization and Element Cycling Functions of Hydrothermarchaeota in Hydrothermal Sediment.</title>
        <authorList>
            <person name="Zhou Z."/>
            <person name="Liu Y."/>
            <person name="Xu W."/>
            <person name="Pan J."/>
            <person name="Luo Z.H."/>
            <person name="Li M."/>
        </authorList>
    </citation>
    <scope>NUCLEOTIDE SEQUENCE [LARGE SCALE GENOMIC DNA]</scope>
    <source>
        <strain evidence="2">HyVt-628</strain>
    </source>
</reference>
<dbReference type="InterPro" id="IPR029442">
    <property type="entry name" value="GyrI-like"/>
</dbReference>
<sequence>MDFECEFVCELKELAPVPALVIRAHAAVADIGALFESGFGEMEHLLQRQGQKRPATSFAHYYGINDGKIEVEFGFPVDESVHGGGRTGIATTPSRKAASCQYIGPYAEIEPAYTALMKWVNDNGLTMNGEAYEIYLDDPFLTPPDQLRTQVHLLLRDA</sequence>
<evidence type="ECO:0000313" key="2">
    <source>
        <dbReference type="EMBL" id="HHE07528.1"/>
    </source>
</evidence>
<accession>A0A7C5DFS4</accession>
<feature type="domain" description="AraC effector-binding" evidence="1">
    <location>
        <begin position="7"/>
        <end position="156"/>
    </location>
</feature>
<dbReference type="InterPro" id="IPR010499">
    <property type="entry name" value="AraC_E-bd"/>
</dbReference>
<evidence type="ECO:0000259" key="1">
    <source>
        <dbReference type="SMART" id="SM00871"/>
    </source>
</evidence>
<dbReference type="EMBL" id="DRSK01000072">
    <property type="protein sequence ID" value="HHE07528.1"/>
    <property type="molecule type" value="Genomic_DNA"/>
</dbReference>
<name>A0A7C5DFS4_9CHLB</name>
<proteinExistence type="predicted"/>
<dbReference type="Gene3D" id="3.20.80.10">
    <property type="entry name" value="Regulatory factor, effector binding domain"/>
    <property type="match status" value="1"/>
</dbReference>
<dbReference type="Proteomes" id="UP000886059">
    <property type="component" value="Unassembled WGS sequence"/>
</dbReference>